<dbReference type="Pfam" id="PF12599">
    <property type="entry name" value="DUF3768"/>
    <property type="match status" value="1"/>
</dbReference>
<dbReference type="Proteomes" id="UP000078460">
    <property type="component" value="Unassembled WGS sequence"/>
</dbReference>
<keyword evidence="2" id="KW-1185">Reference proteome</keyword>
<dbReference type="EMBL" id="LQCK02000068">
    <property type="protein sequence ID" value="KZB93515.1"/>
    <property type="molecule type" value="Genomic_DNA"/>
</dbReference>
<gene>
    <name evidence="1" type="ORF">AVM11_11615</name>
</gene>
<dbReference type="RefSeq" id="WP_062126000.1">
    <property type="nucleotide sequence ID" value="NZ_CP017578.1"/>
</dbReference>
<dbReference type="KEGG" id="smy:BJP26_14420"/>
<comment type="caution">
    <text evidence="1">The sequence shown here is derived from an EMBL/GenBank/DDBJ whole genome shotgun (WGS) entry which is preliminary data.</text>
</comment>
<dbReference type="OrthoDB" id="1495368at2"/>
<name>A0A175XZ63_9SPHN</name>
<dbReference type="STRING" id="621456.BJP26_14420"/>
<accession>A0A175XZ63</accession>
<evidence type="ECO:0000313" key="1">
    <source>
        <dbReference type="EMBL" id="KZB93515.1"/>
    </source>
</evidence>
<proteinExistence type="predicted"/>
<organism evidence="1 2">
    <name type="scientific">Sphingomonas melonis TY</name>
    <dbReference type="NCBI Taxonomy" id="621456"/>
    <lineage>
        <taxon>Bacteria</taxon>
        <taxon>Pseudomonadati</taxon>
        <taxon>Pseudomonadota</taxon>
        <taxon>Alphaproteobacteria</taxon>
        <taxon>Sphingomonadales</taxon>
        <taxon>Sphingomonadaceae</taxon>
        <taxon>Sphingomonas</taxon>
    </lineage>
</organism>
<evidence type="ECO:0000313" key="2">
    <source>
        <dbReference type="Proteomes" id="UP000078460"/>
    </source>
</evidence>
<sequence>MTESSTLASADARLETIARLNDRCRQGLDRTAQINMTRTCLATFAEDRGGEIVAQGEILAMLRAHRFSDAEAGERNRGSFEYRGTTVYFCIDYYDAAMEYGSEDPADASQTRRVLTIMLRGDL</sequence>
<reference evidence="1" key="1">
    <citation type="submission" date="2016-03" db="EMBL/GenBank/DDBJ databases">
        <title>Sphingomonas melonis TY, whole genome shotgun sequencing.</title>
        <authorList>
            <person name="Wang H."/>
            <person name="Zhu P."/>
        </authorList>
    </citation>
    <scope>NUCLEOTIDE SEQUENCE [LARGE SCALE GENOMIC DNA]</scope>
    <source>
        <strain evidence="1">TY</strain>
    </source>
</reference>
<protein>
    <submittedName>
        <fullName evidence="1">Uncharacterized protein</fullName>
    </submittedName>
</protein>
<dbReference type="AlphaFoldDB" id="A0A175XZ63"/>
<dbReference type="InterPro" id="IPR022243">
    <property type="entry name" value="DUF3768"/>
</dbReference>